<reference evidence="6 7" key="1">
    <citation type="submission" date="2019-07" db="EMBL/GenBank/DDBJ databases">
        <title>WGS assembly of Gossypium tomentosum.</title>
        <authorList>
            <person name="Chen Z.J."/>
            <person name="Sreedasyam A."/>
            <person name="Ando A."/>
            <person name="Song Q."/>
            <person name="De L."/>
            <person name="Hulse-Kemp A."/>
            <person name="Ding M."/>
            <person name="Ye W."/>
            <person name="Kirkbride R."/>
            <person name="Jenkins J."/>
            <person name="Plott C."/>
            <person name="Lovell J."/>
            <person name="Lin Y.-M."/>
            <person name="Vaughn R."/>
            <person name="Liu B."/>
            <person name="Li W."/>
            <person name="Simpson S."/>
            <person name="Scheffler B."/>
            <person name="Saski C."/>
            <person name="Grover C."/>
            <person name="Hu G."/>
            <person name="Conover J."/>
            <person name="Carlson J."/>
            <person name="Shu S."/>
            <person name="Boston L."/>
            <person name="Williams M."/>
            <person name="Peterson D."/>
            <person name="Mcgee K."/>
            <person name="Jones D."/>
            <person name="Wendel J."/>
            <person name="Stelly D."/>
            <person name="Grimwood J."/>
            <person name="Schmutz J."/>
        </authorList>
    </citation>
    <scope>NUCLEOTIDE SEQUENCE [LARGE SCALE GENOMIC DNA]</scope>
    <source>
        <strain evidence="6">7179.01</strain>
    </source>
</reference>
<keyword evidence="2" id="KW-0963">Cytoplasm</keyword>
<comment type="subcellular location">
    <subcellularLocation>
        <location evidence="1">Cytoplasm</location>
    </subcellularLocation>
</comment>
<evidence type="ECO:0000256" key="4">
    <source>
        <dbReference type="ARBA" id="ARBA00022679"/>
    </source>
</evidence>
<protein>
    <submittedName>
        <fullName evidence="6">Uncharacterized protein</fullName>
    </submittedName>
</protein>
<dbReference type="GO" id="GO:0032259">
    <property type="term" value="P:methylation"/>
    <property type="evidence" value="ECO:0007669"/>
    <property type="project" value="UniProtKB-KW"/>
</dbReference>
<evidence type="ECO:0000256" key="1">
    <source>
        <dbReference type="ARBA" id="ARBA00004496"/>
    </source>
</evidence>
<evidence type="ECO:0000313" key="7">
    <source>
        <dbReference type="Proteomes" id="UP000322667"/>
    </source>
</evidence>
<organism evidence="6 7">
    <name type="scientific">Gossypium tomentosum</name>
    <name type="common">Hawaiian cotton</name>
    <name type="synonym">Gossypium sandvicense</name>
    <dbReference type="NCBI Taxonomy" id="34277"/>
    <lineage>
        <taxon>Eukaryota</taxon>
        <taxon>Viridiplantae</taxon>
        <taxon>Streptophyta</taxon>
        <taxon>Embryophyta</taxon>
        <taxon>Tracheophyta</taxon>
        <taxon>Spermatophyta</taxon>
        <taxon>Magnoliopsida</taxon>
        <taxon>eudicotyledons</taxon>
        <taxon>Gunneridae</taxon>
        <taxon>Pentapetalae</taxon>
        <taxon>rosids</taxon>
        <taxon>malvids</taxon>
        <taxon>Malvales</taxon>
        <taxon>Malvaceae</taxon>
        <taxon>Malvoideae</taxon>
        <taxon>Gossypium</taxon>
    </lineage>
</organism>
<dbReference type="Proteomes" id="UP000322667">
    <property type="component" value="Chromosome D02"/>
</dbReference>
<dbReference type="GO" id="GO:0005737">
    <property type="term" value="C:cytoplasm"/>
    <property type="evidence" value="ECO:0007669"/>
    <property type="project" value="UniProtKB-SubCell"/>
</dbReference>
<keyword evidence="4" id="KW-0808">Transferase</keyword>
<evidence type="ECO:0000256" key="2">
    <source>
        <dbReference type="ARBA" id="ARBA00022490"/>
    </source>
</evidence>
<dbReference type="AlphaFoldDB" id="A0A5D2LWA2"/>
<dbReference type="InterPro" id="IPR019369">
    <property type="entry name" value="Efm5/EEF1AKMT1"/>
</dbReference>
<evidence type="ECO:0000256" key="3">
    <source>
        <dbReference type="ARBA" id="ARBA00022603"/>
    </source>
</evidence>
<name>A0A5D2LWA2_GOSTO</name>
<dbReference type="EMBL" id="CM017624">
    <property type="protein sequence ID" value="TYH83328.1"/>
    <property type="molecule type" value="Genomic_DNA"/>
</dbReference>
<evidence type="ECO:0000256" key="5">
    <source>
        <dbReference type="SAM" id="Phobius"/>
    </source>
</evidence>
<keyword evidence="7" id="KW-1185">Reference proteome</keyword>
<evidence type="ECO:0000313" key="6">
    <source>
        <dbReference type="EMBL" id="TYH83328.1"/>
    </source>
</evidence>
<keyword evidence="5" id="KW-0472">Membrane</keyword>
<dbReference type="PANTHER" id="PTHR13200">
    <property type="entry name" value="EEF1A LYSINE METHYLTRANSFERASE 1"/>
    <property type="match status" value="1"/>
</dbReference>
<feature type="transmembrane region" description="Helical" evidence="5">
    <location>
        <begin position="88"/>
        <end position="107"/>
    </location>
</feature>
<dbReference type="Pfam" id="PF10237">
    <property type="entry name" value="N6-adenineMlase"/>
    <property type="match status" value="1"/>
</dbReference>
<feature type="transmembrane region" description="Helical" evidence="5">
    <location>
        <begin position="113"/>
        <end position="134"/>
    </location>
</feature>
<keyword evidence="5" id="KW-1133">Transmembrane helix</keyword>
<dbReference type="GO" id="GO:0016279">
    <property type="term" value="F:protein-lysine N-methyltransferase activity"/>
    <property type="evidence" value="ECO:0007669"/>
    <property type="project" value="InterPro"/>
</dbReference>
<accession>A0A5D2LWA2</accession>
<sequence>MSKECLEKVTQTISFLAQPRESHLLLLTGEMQRDRIAELLGLRACNFRPRHSSKLGNEFRVFTNYDPEERLGSYSKTRNTDGRSHTNFSYVLFILVLILNFYFSFNIYDNLSFNFWILIVLLNNIFLFILKSIFKVQI</sequence>
<keyword evidence="3" id="KW-0489">Methyltransferase</keyword>
<dbReference type="InterPro" id="IPR041370">
    <property type="entry name" value="Mlase_EEF1AKMT1/ZCCHC4"/>
</dbReference>
<gene>
    <name evidence="6" type="ORF">ES332_D02G125200v1</name>
</gene>
<keyword evidence="5" id="KW-0812">Transmembrane</keyword>
<proteinExistence type="predicted"/>
<dbReference type="PANTHER" id="PTHR13200:SF0">
    <property type="entry name" value="EEF1A LYSINE METHYLTRANSFERASE 1"/>
    <property type="match status" value="1"/>
</dbReference>